<name>A0A3D8P517_9THEO</name>
<accession>A0A3D8P517</accession>
<gene>
    <name evidence="6" type="ORF">DXX99_03245</name>
</gene>
<dbReference type="EC" id="6.3.3.2" evidence="5"/>
<dbReference type="InterPro" id="IPR002698">
    <property type="entry name" value="FTHF_cligase"/>
</dbReference>
<proteinExistence type="inferred from homology"/>
<sequence length="196" mass="22255">MKKESLRQVFLRKRLALPPEEVAWAGERVAELFFSLPAYRQAKTLLLYCAFRQEVPTKRIISASLAEGKLVALPATSREKKEITARLIKVYPDDLVPGPGGIPEPRPTCPSVPPEEIDLVAVPGLVFDLKGYRLGYGWGCYDRFLSRSPALRVGLAYDFQVVEDVGAEPHDQRLHFLITPSRIYRFDEVEVWEKRS</sequence>
<dbReference type="PANTHER" id="PTHR23407:SF1">
    <property type="entry name" value="5-FORMYLTETRAHYDROFOLATE CYCLO-LIGASE"/>
    <property type="match status" value="1"/>
</dbReference>
<dbReference type="InterPro" id="IPR037171">
    <property type="entry name" value="NagB/RpiA_transferase-like"/>
</dbReference>
<evidence type="ECO:0000313" key="6">
    <source>
        <dbReference type="EMBL" id="RDV84333.1"/>
    </source>
</evidence>
<dbReference type="GO" id="GO:0005524">
    <property type="term" value="F:ATP binding"/>
    <property type="evidence" value="ECO:0007669"/>
    <property type="project" value="UniProtKB-KW"/>
</dbReference>
<dbReference type="SUPFAM" id="SSF100950">
    <property type="entry name" value="NagB/RpiA/CoA transferase-like"/>
    <property type="match status" value="1"/>
</dbReference>
<evidence type="ECO:0000256" key="1">
    <source>
        <dbReference type="ARBA" id="ARBA00010638"/>
    </source>
</evidence>
<dbReference type="Pfam" id="PF01812">
    <property type="entry name" value="5-FTHF_cyc-lig"/>
    <property type="match status" value="1"/>
</dbReference>
<dbReference type="GO" id="GO:0030272">
    <property type="term" value="F:5-formyltetrahydrofolate cyclo-ligase activity"/>
    <property type="evidence" value="ECO:0007669"/>
    <property type="project" value="UniProtKB-EC"/>
</dbReference>
<dbReference type="EMBL" id="QSLN01000002">
    <property type="protein sequence ID" value="RDV84333.1"/>
    <property type="molecule type" value="Genomic_DNA"/>
</dbReference>
<feature type="binding site" evidence="4">
    <location>
        <begin position="3"/>
        <end position="7"/>
    </location>
    <ligand>
        <name>ATP</name>
        <dbReference type="ChEBI" id="CHEBI:30616"/>
    </ligand>
</feature>
<evidence type="ECO:0000313" key="7">
    <source>
        <dbReference type="Proteomes" id="UP000256329"/>
    </source>
</evidence>
<keyword evidence="3 4" id="KW-0067">ATP-binding</keyword>
<keyword evidence="7" id="KW-1185">Reference proteome</keyword>
<dbReference type="Gene3D" id="3.40.50.10420">
    <property type="entry name" value="NagB/RpiA/CoA transferase-like"/>
    <property type="match status" value="1"/>
</dbReference>
<dbReference type="RefSeq" id="WP_115792073.1">
    <property type="nucleotide sequence ID" value="NZ_QSLN01000002.1"/>
</dbReference>
<dbReference type="PANTHER" id="PTHR23407">
    <property type="entry name" value="ATPASE INHIBITOR/5-FORMYLTETRAHYDROFOLATE CYCLO-LIGASE"/>
    <property type="match status" value="1"/>
</dbReference>
<dbReference type="InterPro" id="IPR024185">
    <property type="entry name" value="FTHF_cligase-like_sf"/>
</dbReference>
<evidence type="ECO:0000256" key="5">
    <source>
        <dbReference type="RuleBase" id="RU361279"/>
    </source>
</evidence>
<dbReference type="PIRSF" id="PIRSF006806">
    <property type="entry name" value="FTHF_cligase"/>
    <property type="match status" value="1"/>
</dbReference>
<dbReference type="AlphaFoldDB" id="A0A3D8P517"/>
<comment type="similarity">
    <text evidence="1 5">Belongs to the 5-formyltetrahydrofolate cyclo-ligase family.</text>
</comment>
<evidence type="ECO:0000256" key="3">
    <source>
        <dbReference type="ARBA" id="ARBA00022840"/>
    </source>
</evidence>
<dbReference type="GO" id="GO:0009396">
    <property type="term" value="P:folic acid-containing compound biosynthetic process"/>
    <property type="evidence" value="ECO:0007669"/>
    <property type="project" value="TreeGrafter"/>
</dbReference>
<keyword evidence="5" id="KW-0479">Metal-binding</keyword>
<dbReference type="Proteomes" id="UP000256329">
    <property type="component" value="Unassembled WGS sequence"/>
</dbReference>
<evidence type="ECO:0000256" key="2">
    <source>
        <dbReference type="ARBA" id="ARBA00022741"/>
    </source>
</evidence>
<keyword evidence="2 4" id="KW-0547">Nucleotide-binding</keyword>
<comment type="cofactor">
    <cofactor evidence="5">
        <name>Mg(2+)</name>
        <dbReference type="ChEBI" id="CHEBI:18420"/>
    </cofactor>
</comment>
<reference evidence="6 7" key="1">
    <citation type="submission" date="2018-08" db="EMBL/GenBank/DDBJ databases">
        <title>Form III RuBisCO-mediated autotrophy in Thermodesulfobium bacteria.</title>
        <authorList>
            <person name="Toshchakov S.V."/>
            <person name="Kublanov I.V."/>
            <person name="Frolov E."/>
            <person name="Bonch-Osmolovskaya E.A."/>
            <person name="Tourova T.P."/>
            <person name="Chernych N.A."/>
            <person name="Lebedinsky A.V."/>
        </authorList>
    </citation>
    <scope>NUCLEOTIDE SEQUENCE [LARGE SCALE GENOMIC DNA]</scope>
    <source>
        <strain evidence="6 7">SR</strain>
    </source>
</reference>
<evidence type="ECO:0000256" key="4">
    <source>
        <dbReference type="PIRSR" id="PIRSR006806-1"/>
    </source>
</evidence>
<keyword evidence="6" id="KW-0436">Ligase</keyword>
<dbReference type="GO" id="GO:0046872">
    <property type="term" value="F:metal ion binding"/>
    <property type="evidence" value="ECO:0007669"/>
    <property type="project" value="UniProtKB-KW"/>
</dbReference>
<dbReference type="NCBIfam" id="TIGR02727">
    <property type="entry name" value="MTHFS_bact"/>
    <property type="match status" value="1"/>
</dbReference>
<keyword evidence="5" id="KW-0460">Magnesium</keyword>
<dbReference type="GO" id="GO:0035999">
    <property type="term" value="P:tetrahydrofolate interconversion"/>
    <property type="evidence" value="ECO:0007669"/>
    <property type="project" value="TreeGrafter"/>
</dbReference>
<dbReference type="OrthoDB" id="9801938at2"/>
<comment type="catalytic activity">
    <reaction evidence="5">
        <text>(6S)-5-formyl-5,6,7,8-tetrahydrofolate + ATP = (6R)-5,10-methenyltetrahydrofolate + ADP + phosphate</text>
        <dbReference type="Rhea" id="RHEA:10488"/>
        <dbReference type="ChEBI" id="CHEBI:30616"/>
        <dbReference type="ChEBI" id="CHEBI:43474"/>
        <dbReference type="ChEBI" id="CHEBI:57455"/>
        <dbReference type="ChEBI" id="CHEBI:57457"/>
        <dbReference type="ChEBI" id="CHEBI:456216"/>
        <dbReference type="EC" id="6.3.3.2"/>
    </reaction>
</comment>
<feature type="binding site" evidence="4">
    <location>
        <position position="54"/>
    </location>
    <ligand>
        <name>substrate</name>
    </ligand>
</feature>
<protein>
    <recommendedName>
        <fullName evidence="5">5-formyltetrahydrofolate cyclo-ligase</fullName>
        <ecNumber evidence="5">6.3.3.2</ecNumber>
    </recommendedName>
</protein>
<comment type="caution">
    <text evidence="6">The sequence shown here is derived from an EMBL/GenBank/DDBJ whole genome shotgun (WGS) entry which is preliminary data.</text>
</comment>
<feature type="binding site" evidence="4">
    <location>
        <begin position="133"/>
        <end position="141"/>
    </location>
    <ligand>
        <name>ATP</name>
        <dbReference type="ChEBI" id="CHEBI:30616"/>
    </ligand>
</feature>
<organism evidence="6 7">
    <name type="scientific">Ammonifex thiophilus</name>
    <dbReference type="NCBI Taxonomy" id="444093"/>
    <lineage>
        <taxon>Bacteria</taxon>
        <taxon>Bacillati</taxon>
        <taxon>Bacillota</taxon>
        <taxon>Clostridia</taxon>
        <taxon>Thermoanaerobacterales</taxon>
        <taxon>Thermoanaerobacteraceae</taxon>
        <taxon>Ammonifex</taxon>
    </lineage>
</organism>